<dbReference type="EMBL" id="HBFK01000198">
    <property type="protein sequence ID" value="CAD8733650.1"/>
    <property type="molecule type" value="Transcribed_RNA"/>
</dbReference>
<dbReference type="AlphaFoldDB" id="A0A6U4KX61"/>
<keyword evidence="1" id="KW-0732">Signal</keyword>
<protein>
    <submittedName>
        <fullName evidence="2">Uncharacterized protein</fullName>
    </submittedName>
</protein>
<name>A0A6U4KX61_HEMAN</name>
<accession>A0A6U4KX61</accession>
<evidence type="ECO:0000256" key="1">
    <source>
        <dbReference type="SAM" id="SignalP"/>
    </source>
</evidence>
<feature type="signal peptide" evidence="1">
    <location>
        <begin position="1"/>
        <end position="19"/>
    </location>
</feature>
<dbReference type="PROSITE" id="PS51257">
    <property type="entry name" value="PROKAR_LIPOPROTEIN"/>
    <property type="match status" value="1"/>
</dbReference>
<evidence type="ECO:0000313" key="2">
    <source>
        <dbReference type="EMBL" id="CAD8733650.1"/>
    </source>
</evidence>
<organism evidence="2">
    <name type="scientific">Hemiselmis andersenii</name>
    <name type="common">Cryptophyte alga</name>
    <dbReference type="NCBI Taxonomy" id="464988"/>
    <lineage>
        <taxon>Eukaryota</taxon>
        <taxon>Cryptophyceae</taxon>
        <taxon>Cryptomonadales</taxon>
        <taxon>Hemiselmidaceae</taxon>
        <taxon>Hemiselmis</taxon>
    </lineage>
</organism>
<feature type="chain" id="PRO_5030160331" evidence="1">
    <location>
        <begin position="20"/>
        <end position="191"/>
    </location>
</feature>
<proteinExistence type="predicted"/>
<reference evidence="2" key="1">
    <citation type="submission" date="2021-01" db="EMBL/GenBank/DDBJ databases">
        <authorList>
            <person name="Corre E."/>
            <person name="Pelletier E."/>
            <person name="Niang G."/>
            <person name="Scheremetjew M."/>
            <person name="Finn R."/>
            <person name="Kale V."/>
            <person name="Holt S."/>
            <person name="Cochrane G."/>
            <person name="Meng A."/>
            <person name="Brown T."/>
            <person name="Cohen L."/>
        </authorList>
    </citation>
    <scope>NUCLEOTIDE SEQUENCE</scope>
    <source>
        <strain evidence="2">CCMP441</strain>
    </source>
</reference>
<gene>
    <name evidence="2" type="ORF">HAND1043_LOCUS141</name>
</gene>
<sequence>MVSGKTFALAALPVGLVACLLFITAMAPTSQSTAEAELVGWGGKGPIGVEVQLRRNMREVARGRAYEMHRIHRMQALTAAAAPAAGAAGGGDAEEPCVSWRGCSESYNGDTMNVTMQNYYDRFDRYPNAWDASASARWFKKAYPNGAWPAYNGEVDGVVVDGDPSGMYPQQQYGAPNGHVIEPYSPRQYWY</sequence>